<accession>A0A9D2FYM9</accession>
<proteinExistence type="predicted"/>
<name>A0A9D2FYM9_9BACT</name>
<protein>
    <submittedName>
        <fullName evidence="2">Fic family protein</fullName>
    </submittedName>
</protein>
<dbReference type="AlphaFoldDB" id="A0A9D2FYM9"/>
<gene>
    <name evidence="2" type="ORF">H9966_08105</name>
</gene>
<evidence type="ECO:0000313" key="2">
    <source>
        <dbReference type="EMBL" id="HIZ69824.1"/>
    </source>
</evidence>
<evidence type="ECO:0000259" key="1">
    <source>
        <dbReference type="PROSITE" id="PS51459"/>
    </source>
</evidence>
<dbReference type="InterPro" id="IPR053737">
    <property type="entry name" value="Type_II_TA_Toxin"/>
</dbReference>
<feature type="domain" description="Fido" evidence="1">
    <location>
        <begin position="4"/>
        <end position="125"/>
    </location>
</feature>
<evidence type="ECO:0000313" key="3">
    <source>
        <dbReference type="Proteomes" id="UP000824055"/>
    </source>
</evidence>
<dbReference type="InterPro" id="IPR003812">
    <property type="entry name" value="Fido"/>
</dbReference>
<reference evidence="2" key="1">
    <citation type="journal article" date="2021" name="PeerJ">
        <title>Extensive microbial diversity within the chicken gut microbiome revealed by metagenomics and culture.</title>
        <authorList>
            <person name="Gilroy R."/>
            <person name="Ravi A."/>
            <person name="Getino M."/>
            <person name="Pursley I."/>
            <person name="Horton D.L."/>
            <person name="Alikhan N.F."/>
            <person name="Baker D."/>
            <person name="Gharbi K."/>
            <person name="Hall N."/>
            <person name="Watson M."/>
            <person name="Adriaenssens E.M."/>
            <person name="Foster-Nyarko E."/>
            <person name="Jarju S."/>
            <person name="Secka A."/>
            <person name="Antonio M."/>
            <person name="Oren A."/>
            <person name="Chaudhuri R.R."/>
            <person name="La Ragione R."/>
            <person name="Hildebrand F."/>
            <person name="Pallen M.J."/>
        </authorList>
    </citation>
    <scope>NUCLEOTIDE SEQUENCE</scope>
    <source>
        <strain evidence="2">ChiHecec3B27-8219</strain>
    </source>
</reference>
<comment type="caution">
    <text evidence="2">The sequence shown here is derived from an EMBL/GenBank/DDBJ whole genome shotgun (WGS) entry which is preliminary data.</text>
</comment>
<sequence>MIYIDYDEVLNIYGKMIDASDGGFEGVRDEGGIRATLDFVQNDLYYPTFADKLTYLMYRFCSGHFFNDGNKRIALTLGAYFLHKNNYYWHACICMRALESIIYHVAASNIDHDLLLRIINSFMTSKDYDEELKIDIAKAMSKGNLGIEGEDYGKQNNPLSDYNNVK</sequence>
<dbReference type="Proteomes" id="UP000824055">
    <property type="component" value="Unassembled WGS sequence"/>
</dbReference>
<dbReference type="PROSITE" id="PS51459">
    <property type="entry name" value="FIDO"/>
    <property type="match status" value="1"/>
</dbReference>
<dbReference type="EMBL" id="DXBE01000059">
    <property type="protein sequence ID" value="HIZ69824.1"/>
    <property type="molecule type" value="Genomic_DNA"/>
</dbReference>
<dbReference type="Gene3D" id="1.20.120.1870">
    <property type="entry name" value="Fic/DOC protein, Fido domain"/>
    <property type="match status" value="1"/>
</dbReference>
<dbReference type="Pfam" id="PF02661">
    <property type="entry name" value="Fic"/>
    <property type="match status" value="1"/>
</dbReference>
<dbReference type="SUPFAM" id="SSF140931">
    <property type="entry name" value="Fic-like"/>
    <property type="match status" value="1"/>
</dbReference>
<dbReference type="InterPro" id="IPR036597">
    <property type="entry name" value="Fido-like_dom_sf"/>
</dbReference>
<organism evidence="2 3">
    <name type="scientific">Candidatus Prevotella avicola</name>
    <dbReference type="NCBI Taxonomy" id="2838738"/>
    <lineage>
        <taxon>Bacteria</taxon>
        <taxon>Pseudomonadati</taxon>
        <taxon>Bacteroidota</taxon>
        <taxon>Bacteroidia</taxon>
        <taxon>Bacteroidales</taxon>
        <taxon>Prevotellaceae</taxon>
        <taxon>Prevotella</taxon>
    </lineage>
</organism>
<reference evidence="2" key="2">
    <citation type="submission" date="2021-04" db="EMBL/GenBank/DDBJ databases">
        <authorList>
            <person name="Gilroy R."/>
        </authorList>
    </citation>
    <scope>NUCLEOTIDE SEQUENCE</scope>
    <source>
        <strain evidence="2">ChiHecec3B27-8219</strain>
    </source>
</reference>